<reference evidence="1 2" key="1">
    <citation type="submission" date="2018-04" db="EMBL/GenBank/DDBJ databases">
        <authorList>
            <person name="Huttner S."/>
            <person name="Dainat J."/>
        </authorList>
    </citation>
    <scope>NUCLEOTIDE SEQUENCE [LARGE SCALE GENOMIC DNA]</scope>
</reference>
<accession>A0A3S4D1H3</accession>
<organism evidence="1 2">
    <name type="scientific">Thermothielavioides terrestris</name>
    <dbReference type="NCBI Taxonomy" id="2587410"/>
    <lineage>
        <taxon>Eukaryota</taxon>
        <taxon>Fungi</taxon>
        <taxon>Dikarya</taxon>
        <taxon>Ascomycota</taxon>
        <taxon>Pezizomycotina</taxon>
        <taxon>Sordariomycetes</taxon>
        <taxon>Sordariomycetidae</taxon>
        <taxon>Sordariales</taxon>
        <taxon>Chaetomiaceae</taxon>
        <taxon>Thermothielavioides</taxon>
    </lineage>
</organism>
<protein>
    <submittedName>
        <fullName evidence="1">A5ab58e6-0111-4e00-84d0-40ac9e7f946a</fullName>
    </submittedName>
</protein>
<gene>
    <name evidence="1" type="ORF">TT172_LOCUS2239</name>
</gene>
<dbReference type="Proteomes" id="UP000289323">
    <property type="component" value="Unassembled WGS sequence"/>
</dbReference>
<sequence>MLATIVKFDLELKL</sequence>
<proteinExistence type="predicted"/>
<dbReference type="EMBL" id="OUUZ01000001">
    <property type="protein sequence ID" value="SPQ19820.1"/>
    <property type="molecule type" value="Genomic_DNA"/>
</dbReference>
<evidence type="ECO:0000313" key="2">
    <source>
        <dbReference type="Proteomes" id="UP000289323"/>
    </source>
</evidence>
<evidence type="ECO:0000313" key="1">
    <source>
        <dbReference type="EMBL" id="SPQ19820.1"/>
    </source>
</evidence>
<name>A0A3S4D1H3_9PEZI</name>